<evidence type="ECO:0000256" key="1">
    <source>
        <dbReference type="SAM" id="MobiDB-lite"/>
    </source>
</evidence>
<sequence>MLGLIQELFRLARNMHGLANPIPGERPAPDCKLPEPKVGKQRSQRPEIETVRANRSSVFDQIHFLESPSRDPAPPDGLLLVGVSLTKNEPVRRLIFRWMWYLRDIRLG</sequence>
<dbReference type="GeneID" id="94345960"/>
<comment type="caution">
    <text evidence="2">The sequence shown here is derived from an EMBL/GenBank/DDBJ whole genome shotgun (WGS) entry which is preliminary data.</text>
</comment>
<dbReference type="KEGG" id="blac:94345960"/>
<keyword evidence="3" id="KW-1185">Reference proteome</keyword>
<proteinExistence type="predicted"/>
<name>A0A976FR86_BRELC</name>
<dbReference type="EMBL" id="SHOA02000015">
    <property type="protein sequence ID" value="TDH71557.1"/>
    <property type="molecule type" value="Genomic_DNA"/>
</dbReference>
<dbReference type="Proteomes" id="UP000294530">
    <property type="component" value="Unassembled WGS sequence"/>
</dbReference>
<accession>A0A976FR86</accession>
<feature type="region of interest" description="Disordered" evidence="1">
    <location>
        <begin position="19"/>
        <end position="47"/>
    </location>
</feature>
<organism evidence="2 3">
    <name type="scientific">Bremia lactucae</name>
    <name type="common">Lettuce downy mildew</name>
    <dbReference type="NCBI Taxonomy" id="4779"/>
    <lineage>
        <taxon>Eukaryota</taxon>
        <taxon>Sar</taxon>
        <taxon>Stramenopiles</taxon>
        <taxon>Oomycota</taxon>
        <taxon>Peronosporomycetes</taxon>
        <taxon>Peronosporales</taxon>
        <taxon>Peronosporaceae</taxon>
        <taxon>Bremia</taxon>
    </lineage>
</organism>
<evidence type="ECO:0000313" key="2">
    <source>
        <dbReference type="EMBL" id="TDH71557.1"/>
    </source>
</evidence>
<reference evidence="2 3" key="1">
    <citation type="journal article" date="2021" name="Genome Biol.">
        <title>AFLAP: assembly-free linkage analysis pipeline using k-mers from genome sequencing data.</title>
        <authorList>
            <person name="Fletcher K."/>
            <person name="Zhang L."/>
            <person name="Gil J."/>
            <person name="Han R."/>
            <person name="Cavanaugh K."/>
            <person name="Michelmore R."/>
        </authorList>
    </citation>
    <scope>NUCLEOTIDE SEQUENCE [LARGE SCALE GENOMIC DNA]</scope>
    <source>
        <strain evidence="2 3">SF5</strain>
    </source>
</reference>
<feature type="compositionally biased region" description="Basic and acidic residues" evidence="1">
    <location>
        <begin position="27"/>
        <end position="47"/>
    </location>
</feature>
<protein>
    <submittedName>
        <fullName evidence="2">Uncharacterized protein</fullName>
    </submittedName>
</protein>
<evidence type="ECO:0000313" key="3">
    <source>
        <dbReference type="Proteomes" id="UP000294530"/>
    </source>
</evidence>
<dbReference type="AlphaFoldDB" id="A0A976FR86"/>
<gene>
    <name evidence="2" type="ORF">CCR75_002191</name>
</gene>
<dbReference type="RefSeq" id="XP_067821056.1">
    <property type="nucleotide sequence ID" value="XM_067960289.1"/>
</dbReference>